<dbReference type="OrthoDB" id="9805629at2"/>
<accession>Q1ISQ4</accession>
<dbReference type="SUPFAM" id="SSF53335">
    <property type="entry name" value="S-adenosyl-L-methionine-dependent methyltransferases"/>
    <property type="match status" value="1"/>
</dbReference>
<dbReference type="Gene3D" id="3.40.50.150">
    <property type="entry name" value="Vaccinia Virus protein VP39"/>
    <property type="match status" value="1"/>
</dbReference>
<feature type="binding site" evidence="7">
    <location>
        <position position="29"/>
    </location>
    <ligand>
        <name>S-adenosyl-L-methionine</name>
        <dbReference type="ChEBI" id="CHEBI:59789"/>
    </ligand>
</feature>
<dbReference type="GO" id="GO:0043565">
    <property type="term" value="F:sequence-specific DNA binding"/>
    <property type="evidence" value="ECO:0007669"/>
    <property type="project" value="TreeGrafter"/>
</dbReference>
<evidence type="ECO:0000256" key="5">
    <source>
        <dbReference type="ARBA" id="ARBA00022691"/>
    </source>
</evidence>
<proteinExistence type="inferred from homology"/>
<dbReference type="RefSeq" id="WP_011521898.1">
    <property type="nucleotide sequence ID" value="NC_008009.1"/>
</dbReference>
<evidence type="ECO:0000256" key="1">
    <source>
        <dbReference type="ARBA" id="ARBA00006594"/>
    </source>
</evidence>
<evidence type="ECO:0000256" key="2">
    <source>
        <dbReference type="ARBA" id="ARBA00011900"/>
    </source>
</evidence>
<evidence type="ECO:0000256" key="7">
    <source>
        <dbReference type="PIRSR" id="PIRSR000398-1"/>
    </source>
</evidence>
<evidence type="ECO:0000256" key="4">
    <source>
        <dbReference type="ARBA" id="ARBA00022679"/>
    </source>
</evidence>
<gene>
    <name evidence="8" type="ordered locus">Acid345_1093</name>
</gene>
<dbReference type="EnsemblBacteria" id="ABF40096">
    <property type="protein sequence ID" value="ABF40096"/>
    <property type="gene ID" value="Acid345_1093"/>
</dbReference>
<dbReference type="InterPro" id="IPR029063">
    <property type="entry name" value="SAM-dependent_MTases_sf"/>
</dbReference>
<dbReference type="PANTHER" id="PTHR30481">
    <property type="entry name" value="DNA ADENINE METHYLASE"/>
    <property type="match status" value="1"/>
</dbReference>
<feature type="binding site" evidence="7">
    <location>
        <position position="70"/>
    </location>
    <ligand>
        <name>S-adenosyl-L-methionine</name>
        <dbReference type="ChEBI" id="CHEBI:59789"/>
    </ligand>
</feature>
<dbReference type="PANTHER" id="PTHR30481:SF3">
    <property type="entry name" value="DNA ADENINE METHYLASE"/>
    <property type="match status" value="1"/>
</dbReference>
<dbReference type="PRINTS" id="PR00505">
    <property type="entry name" value="D12N6MTFRASE"/>
</dbReference>
<comment type="similarity">
    <text evidence="1">Belongs to the N(4)/N(6)-methyltransferase family.</text>
</comment>
<dbReference type="Gene3D" id="1.10.1020.10">
    <property type="entry name" value="Adenine-specific Methyltransferase, Domain 2"/>
    <property type="match status" value="1"/>
</dbReference>
<feature type="binding site" evidence="7">
    <location>
        <position position="25"/>
    </location>
    <ligand>
        <name>S-adenosyl-L-methionine</name>
        <dbReference type="ChEBI" id="CHEBI:59789"/>
    </ligand>
</feature>
<evidence type="ECO:0000256" key="3">
    <source>
        <dbReference type="ARBA" id="ARBA00022603"/>
    </source>
</evidence>
<reference evidence="8 9" key="1">
    <citation type="journal article" date="2009" name="Appl. Environ. Microbiol.">
        <title>Three genomes from the phylum Acidobacteria provide insight into the lifestyles of these microorganisms in soils.</title>
        <authorList>
            <person name="Ward N.L."/>
            <person name="Challacombe J.F."/>
            <person name="Janssen P.H."/>
            <person name="Henrissat B."/>
            <person name="Coutinho P.M."/>
            <person name="Wu M."/>
            <person name="Xie G."/>
            <person name="Haft D.H."/>
            <person name="Sait M."/>
            <person name="Badger J."/>
            <person name="Barabote R.D."/>
            <person name="Bradley B."/>
            <person name="Brettin T.S."/>
            <person name="Brinkac L.M."/>
            <person name="Bruce D."/>
            <person name="Creasy T."/>
            <person name="Daugherty S.C."/>
            <person name="Davidsen T.M."/>
            <person name="DeBoy R.T."/>
            <person name="Detter J.C."/>
            <person name="Dodson R.J."/>
            <person name="Durkin A.S."/>
            <person name="Ganapathy A."/>
            <person name="Gwinn-Giglio M."/>
            <person name="Han C.S."/>
            <person name="Khouri H."/>
            <person name="Kiss H."/>
            <person name="Kothari S.P."/>
            <person name="Madupu R."/>
            <person name="Nelson K.E."/>
            <person name="Nelson W.C."/>
            <person name="Paulsen I."/>
            <person name="Penn K."/>
            <person name="Ren Q."/>
            <person name="Rosovitz M.J."/>
            <person name="Selengut J.D."/>
            <person name="Shrivastava S."/>
            <person name="Sullivan S.A."/>
            <person name="Tapia R."/>
            <person name="Thompson L.S."/>
            <person name="Watkins K.L."/>
            <person name="Yang Q."/>
            <person name="Yu C."/>
            <person name="Zafar N."/>
            <person name="Zhou L."/>
            <person name="Kuske C.R."/>
        </authorList>
    </citation>
    <scope>NUCLEOTIDE SEQUENCE [LARGE SCALE GENOMIC DNA]</scope>
    <source>
        <strain evidence="8 9">Ellin345</strain>
    </source>
</reference>
<dbReference type="GO" id="GO:0009007">
    <property type="term" value="F:site-specific DNA-methyltransferase (adenine-specific) activity"/>
    <property type="evidence" value="ECO:0007669"/>
    <property type="project" value="UniProtKB-EC"/>
</dbReference>
<dbReference type="GO" id="GO:0009307">
    <property type="term" value="P:DNA restriction-modification system"/>
    <property type="evidence" value="ECO:0007669"/>
    <property type="project" value="InterPro"/>
</dbReference>
<keyword evidence="4 8" id="KW-0808">Transferase</keyword>
<dbReference type="PIRSF" id="PIRSF000398">
    <property type="entry name" value="M_m6A_EcoRV"/>
    <property type="match status" value="1"/>
</dbReference>
<dbReference type="HOGENOM" id="CLU_063430_0_1_0"/>
<keyword evidence="9" id="KW-1185">Reference proteome</keyword>
<evidence type="ECO:0000313" key="8">
    <source>
        <dbReference type="EMBL" id="ABF40096.1"/>
    </source>
</evidence>
<dbReference type="Proteomes" id="UP000002432">
    <property type="component" value="Chromosome"/>
</dbReference>
<sequence length="286" mass="32816">MTMTIGLVCPNESPEKRGVKPFLRWAGSKRKQLSRLAPYWSGEHKRYVEPFAGSACLFFDLAPPSAVLGDSNEELIQLYRVVRDSPERLHRRLCRIKRDVATYLRWRNQNPTTLDPETRALRFLYLNRNCFNGIYRTNLQGGFNVPMGKRVGEYFSKEDLLRCSRLLQTAELVAGDFSATLDLVKVGDFVYLDPPYAVLSRRIFKEYGSKLFGTEDMPRFEESLHAIVGRGADFLVSYADCKEARALARKWCSVRLPVKRHVAGFAGDRKTAYEWVISNRQRSTTA</sequence>
<dbReference type="EMBL" id="CP000360">
    <property type="protein sequence ID" value="ABF40096.1"/>
    <property type="molecule type" value="Genomic_DNA"/>
</dbReference>
<keyword evidence="3 8" id="KW-0489">Methyltransferase</keyword>
<protein>
    <recommendedName>
        <fullName evidence="2">site-specific DNA-methyltransferase (adenine-specific)</fullName>
        <ecNumber evidence="2">2.1.1.72</ecNumber>
    </recommendedName>
</protein>
<comment type="catalytic activity">
    <reaction evidence="6">
        <text>a 2'-deoxyadenosine in DNA + S-adenosyl-L-methionine = an N(6)-methyl-2'-deoxyadenosine in DNA + S-adenosyl-L-homocysteine + H(+)</text>
        <dbReference type="Rhea" id="RHEA:15197"/>
        <dbReference type="Rhea" id="RHEA-COMP:12418"/>
        <dbReference type="Rhea" id="RHEA-COMP:12419"/>
        <dbReference type="ChEBI" id="CHEBI:15378"/>
        <dbReference type="ChEBI" id="CHEBI:57856"/>
        <dbReference type="ChEBI" id="CHEBI:59789"/>
        <dbReference type="ChEBI" id="CHEBI:90615"/>
        <dbReference type="ChEBI" id="CHEBI:90616"/>
        <dbReference type="EC" id="2.1.1.72"/>
    </reaction>
</comment>
<dbReference type="GO" id="GO:0032259">
    <property type="term" value="P:methylation"/>
    <property type="evidence" value="ECO:0007669"/>
    <property type="project" value="UniProtKB-KW"/>
</dbReference>
<dbReference type="AlphaFoldDB" id="Q1ISQ4"/>
<dbReference type="KEGG" id="aba:Acid345_1093"/>
<dbReference type="GO" id="GO:0006298">
    <property type="term" value="P:mismatch repair"/>
    <property type="evidence" value="ECO:0007669"/>
    <property type="project" value="TreeGrafter"/>
</dbReference>
<feature type="binding site" evidence="7">
    <location>
        <position position="193"/>
    </location>
    <ligand>
        <name>S-adenosyl-L-methionine</name>
        <dbReference type="ChEBI" id="CHEBI:59789"/>
    </ligand>
</feature>
<organism evidence="8 9">
    <name type="scientific">Koribacter versatilis (strain Ellin345)</name>
    <dbReference type="NCBI Taxonomy" id="204669"/>
    <lineage>
        <taxon>Bacteria</taxon>
        <taxon>Pseudomonadati</taxon>
        <taxon>Acidobacteriota</taxon>
        <taxon>Terriglobia</taxon>
        <taxon>Terriglobales</taxon>
        <taxon>Candidatus Korobacteraceae</taxon>
        <taxon>Candidatus Korobacter</taxon>
    </lineage>
</organism>
<name>Q1ISQ4_KORVE</name>
<keyword evidence="5" id="KW-0949">S-adenosyl-L-methionine</keyword>
<dbReference type="GO" id="GO:1904047">
    <property type="term" value="F:S-adenosyl-L-methionine binding"/>
    <property type="evidence" value="ECO:0007669"/>
    <property type="project" value="TreeGrafter"/>
</dbReference>
<dbReference type="Pfam" id="PF02086">
    <property type="entry name" value="MethyltransfD12"/>
    <property type="match status" value="1"/>
</dbReference>
<dbReference type="eggNOG" id="COG0338">
    <property type="taxonomic scope" value="Bacteria"/>
</dbReference>
<dbReference type="STRING" id="204669.Acid345_1093"/>
<evidence type="ECO:0000313" key="9">
    <source>
        <dbReference type="Proteomes" id="UP000002432"/>
    </source>
</evidence>
<dbReference type="InterPro" id="IPR012327">
    <property type="entry name" value="MeTrfase_D12"/>
</dbReference>
<dbReference type="EC" id="2.1.1.72" evidence="2"/>
<dbReference type="REBASE" id="12727">
    <property type="entry name" value="M.KveORF1093P"/>
</dbReference>
<dbReference type="NCBIfam" id="TIGR00571">
    <property type="entry name" value="dam"/>
    <property type="match status" value="1"/>
</dbReference>
<dbReference type="InterPro" id="IPR012263">
    <property type="entry name" value="M_m6A_EcoRV"/>
</dbReference>
<dbReference type="InterPro" id="IPR023095">
    <property type="entry name" value="Ade_MeTrfase_dom_2"/>
</dbReference>
<evidence type="ECO:0000256" key="6">
    <source>
        <dbReference type="ARBA" id="ARBA00047942"/>
    </source>
</evidence>